<name>A0A0U1NTB3_9BACI</name>
<sequence length="75" mass="8617">MKIWMVFLFLCLLSMTLNVSLDMLTGVSLKQSLQNLLFPFTVKTGSEVVTTIILIFIWVAIEVSFYIQEQKANEK</sequence>
<organism evidence="2 3">
    <name type="scientific">Neobacillus massiliamazoniensis</name>
    <dbReference type="NCBI Taxonomy" id="1499688"/>
    <lineage>
        <taxon>Bacteria</taxon>
        <taxon>Bacillati</taxon>
        <taxon>Bacillota</taxon>
        <taxon>Bacilli</taxon>
        <taxon>Bacillales</taxon>
        <taxon>Bacillaceae</taxon>
        <taxon>Neobacillus</taxon>
    </lineage>
</organism>
<gene>
    <name evidence="2" type="ORF">BN000_01177</name>
</gene>
<dbReference type="RefSeq" id="WP_090632070.1">
    <property type="nucleotide sequence ID" value="NZ_CVRB01000001.1"/>
</dbReference>
<keyword evidence="1" id="KW-0472">Membrane</keyword>
<feature type="transmembrane region" description="Helical" evidence="1">
    <location>
        <begin position="45"/>
        <end position="67"/>
    </location>
</feature>
<evidence type="ECO:0000256" key="1">
    <source>
        <dbReference type="SAM" id="Phobius"/>
    </source>
</evidence>
<dbReference type="AlphaFoldDB" id="A0A0U1NTB3"/>
<dbReference type="STRING" id="1499688.BN000_01177"/>
<protein>
    <submittedName>
        <fullName evidence="2">Uncharacterized protein</fullName>
    </submittedName>
</protein>
<dbReference type="Pfam" id="PF26310">
    <property type="entry name" value="YczF"/>
    <property type="match status" value="1"/>
</dbReference>
<keyword evidence="1" id="KW-0812">Transmembrane</keyword>
<dbReference type="InterPro" id="IPR058725">
    <property type="entry name" value="YczF"/>
</dbReference>
<reference evidence="3" key="1">
    <citation type="submission" date="2015-05" db="EMBL/GenBank/DDBJ databases">
        <authorList>
            <person name="Urmite Genomes"/>
        </authorList>
    </citation>
    <scope>NUCLEOTIDE SEQUENCE [LARGE SCALE GENOMIC DNA]</scope>
    <source>
        <strain evidence="3">LF1</strain>
    </source>
</reference>
<dbReference type="OrthoDB" id="2889637at2"/>
<evidence type="ECO:0000313" key="2">
    <source>
        <dbReference type="EMBL" id="CRK81277.1"/>
    </source>
</evidence>
<keyword evidence="1" id="KW-1133">Transmembrane helix</keyword>
<keyword evidence="3" id="KW-1185">Reference proteome</keyword>
<accession>A0A0U1NTB3</accession>
<dbReference type="Proteomes" id="UP000199087">
    <property type="component" value="Unassembled WGS sequence"/>
</dbReference>
<proteinExistence type="predicted"/>
<evidence type="ECO:0000313" key="3">
    <source>
        <dbReference type="Proteomes" id="UP000199087"/>
    </source>
</evidence>
<dbReference type="EMBL" id="CVRB01000001">
    <property type="protein sequence ID" value="CRK81277.1"/>
    <property type="molecule type" value="Genomic_DNA"/>
</dbReference>